<keyword evidence="2" id="KW-1185">Reference proteome</keyword>
<organism evidence="1 2">
    <name type="scientific">Liparis tanakae</name>
    <name type="common">Tanaka's snailfish</name>
    <dbReference type="NCBI Taxonomy" id="230148"/>
    <lineage>
        <taxon>Eukaryota</taxon>
        <taxon>Metazoa</taxon>
        <taxon>Chordata</taxon>
        <taxon>Craniata</taxon>
        <taxon>Vertebrata</taxon>
        <taxon>Euteleostomi</taxon>
        <taxon>Actinopterygii</taxon>
        <taxon>Neopterygii</taxon>
        <taxon>Teleostei</taxon>
        <taxon>Neoteleostei</taxon>
        <taxon>Acanthomorphata</taxon>
        <taxon>Eupercaria</taxon>
        <taxon>Perciformes</taxon>
        <taxon>Cottioidei</taxon>
        <taxon>Cottales</taxon>
        <taxon>Liparidae</taxon>
        <taxon>Liparis</taxon>
    </lineage>
</organism>
<evidence type="ECO:0000313" key="1">
    <source>
        <dbReference type="EMBL" id="TNN61995.1"/>
    </source>
</evidence>
<proteinExistence type="predicted"/>
<reference evidence="1 2" key="1">
    <citation type="submission" date="2019-03" db="EMBL/GenBank/DDBJ databases">
        <title>First draft genome of Liparis tanakae, snailfish: a comprehensive survey of snailfish specific genes.</title>
        <authorList>
            <person name="Kim W."/>
            <person name="Song I."/>
            <person name="Jeong J.-H."/>
            <person name="Kim D."/>
            <person name="Kim S."/>
            <person name="Ryu S."/>
            <person name="Song J.Y."/>
            <person name="Lee S.K."/>
        </authorList>
    </citation>
    <scope>NUCLEOTIDE SEQUENCE [LARGE SCALE GENOMIC DNA]</scope>
    <source>
        <tissue evidence="1">Muscle</tissue>
    </source>
</reference>
<protein>
    <submittedName>
        <fullName evidence="1">Uncharacterized protein</fullName>
    </submittedName>
</protein>
<dbReference type="Proteomes" id="UP000314294">
    <property type="component" value="Unassembled WGS sequence"/>
</dbReference>
<dbReference type="AlphaFoldDB" id="A0A4Z2H9R2"/>
<name>A0A4Z2H9R2_9TELE</name>
<accession>A0A4Z2H9R2</accession>
<sequence length="154" mass="16745">MLATSPFFSACRLFAWSSGPGLLVFSGPSRSDSGSPCWLSRLASDQRYSGVDISSERCHPLCHPGLEAVGSSPNGELQAAAPRLHYIHNNITNTTPETFEDSPVASTIPSRITTTSSSSRVRWAWETSQKGLLWLISWQMMSGDTRKSLSSPVL</sequence>
<comment type="caution">
    <text evidence="1">The sequence shown here is derived from an EMBL/GenBank/DDBJ whole genome shotgun (WGS) entry which is preliminary data.</text>
</comment>
<dbReference type="EMBL" id="SRLO01000304">
    <property type="protein sequence ID" value="TNN61995.1"/>
    <property type="molecule type" value="Genomic_DNA"/>
</dbReference>
<gene>
    <name evidence="1" type="ORF">EYF80_027830</name>
</gene>
<evidence type="ECO:0000313" key="2">
    <source>
        <dbReference type="Proteomes" id="UP000314294"/>
    </source>
</evidence>